<evidence type="ECO:0000313" key="1">
    <source>
        <dbReference type="EMBL" id="MBA0708249.1"/>
    </source>
</evidence>
<reference evidence="1 2" key="1">
    <citation type="journal article" date="2019" name="Genome Biol. Evol.">
        <title>Insights into the evolution of the New World diploid cottons (Gossypium, subgenus Houzingenia) based on genome sequencing.</title>
        <authorList>
            <person name="Grover C.E."/>
            <person name="Arick M.A. 2nd"/>
            <person name="Thrash A."/>
            <person name="Conover J.L."/>
            <person name="Sanders W.S."/>
            <person name="Peterson D.G."/>
            <person name="Frelichowski J.E."/>
            <person name="Scheffler J.A."/>
            <person name="Scheffler B.E."/>
            <person name="Wendel J.F."/>
        </authorList>
    </citation>
    <scope>NUCLEOTIDE SEQUENCE [LARGE SCALE GENOMIC DNA]</scope>
    <source>
        <strain evidence="1">4</strain>
        <tissue evidence="1">Leaf</tissue>
    </source>
</reference>
<proteinExistence type="predicted"/>
<sequence length="39" mass="4656">MGEKNSASKWVQRHGKDLLKQRRTCMNMTKYTSEMIRLV</sequence>
<dbReference type="EMBL" id="JABEZV010000003">
    <property type="protein sequence ID" value="MBA0708249.1"/>
    <property type="molecule type" value="Genomic_DNA"/>
</dbReference>
<organism evidence="1 2">
    <name type="scientific">Gossypium laxum</name>
    <dbReference type="NCBI Taxonomy" id="34288"/>
    <lineage>
        <taxon>Eukaryota</taxon>
        <taxon>Viridiplantae</taxon>
        <taxon>Streptophyta</taxon>
        <taxon>Embryophyta</taxon>
        <taxon>Tracheophyta</taxon>
        <taxon>Spermatophyta</taxon>
        <taxon>Magnoliopsida</taxon>
        <taxon>eudicotyledons</taxon>
        <taxon>Gunneridae</taxon>
        <taxon>Pentapetalae</taxon>
        <taxon>rosids</taxon>
        <taxon>malvids</taxon>
        <taxon>Malvales</taxon>
        <taxon>Malvaceae</taxon>
        <taxon>Malvoideae</taxon>
        <taxon>Gossypium</taxon>
    </lineage>
</organism>
<gene>
    <name evidence="1" type="ORF">Golax_020221</name>
</gene>
<evidence type="ECO:0000313" key="2">
    <source>
        <dbReference type="Proteomes" id="UP000593574"/>
    </source>
</evidence>
<name>A0A7J8ZAF9_9ROSI</name>
<protein>
    <submittedName>
        <fullName evidence="1">Uncharacterized protein</fullName>
    </submittedName>
</protein>
<keyword evidence="2" id="KW-1185">Reference proteome</keyword>
<comment type="caution">
    <text evidence="1">The sequence shown here is derived from an EMBL/GenBank/DDBJ whole genome shotgun (WGS) entry which is preliminary data.</text>
</comment>
<dbReference type="Proteomes" id="UP000593574">
    <property type="component" value="Unassembled WGS sequence"/>
</dbReference>
<accession>A0A7J8ZAF9</accession>
<dbReference type="AlphaFoldDB" id="A0A7J8ZAF9"/>